<comment type="function">
    <text evidence="6">Together with LptD, is involved in the assembly of lipopolysaccharide (LPS) at the surface of the outer membrane. Required for the proper assembly of LptD. Binds LPS and may serve as the LPS recognition site at the outer membrane.</text>
</comment>
<evidence type="ECO:0000256" key="6">
    <source>
        <dbReference type="HAMAP-Rule" id="MF_01186"/>
    </source>
</evidence>
<dbReference type="GO" id="GO:1990351">
    <property type="term" value="C:transporter complex"/>
    <property type="evidence" value="ECO:0007669"/>
    <property type="project" value="TreeGrafter"/>
</dbReference>
<evidence type="ECO:0000256" key="3">
    <source>
        <dbReference type="ARBA" id="ARBA00023139"/>
    </source>
</evidence>
<comment type="caution">
    <text evidence="9">The sequence shown here is derived from an EMBL/GenBank/DDBJ whole genome shotgun (WGS) entry which is preliminary data.</text>
</comment>
<evidence type="ECO:0000313" key="10">
    <source>
        <dbReference type="Proteomes" id="UP000216107"/>
    </source>
</evidence>
<dbReference type="GO" id="GO:0043165">
    <property type="term" value="P:Gram-negative-bacterium-type cell outer membrane assembly"/>
    <property type="evidence" value="ECO:0007669"/>
    <property type="project" value="UniProtKB-UniRule"/>
</dbReference>
<keyword evidence="2 6" id="KW-0472">Membrane</keyword>
<feature type="chain" id="PRO_5012650908" description="LPS-assembly lipoprotein LptE" evidence="7">
    <location>
        <begin position="25"/>
        <end position="162"/>
    </location>
</feature>
<evidence type="ECO:0000313" key="11">
    <source>
        <dbReference type="Proteomes" id="UP000623509"/>
    </source>
</evidence>
<proteinExistence type="inferred from homology"/>
<keyword evidence="5 6" id="KW-0449">Lipoprotein</keyword>
<organism evidence="9 10">
    <name type="scientific">Candidatus Dactylopiibacterium carminicum</name>
    <dbReference type="NCBI Taxonomy" id="857335"/>
    <lineage>
        <taxon>Bacteria</taxon>
        <taxon>Pseudomonadati</taxon>
        <taxon>Pseudomonadota</taxon>
        <taxon>Betaproteobacteria</taxon>
        <taxon>Rhodocyclales</taxon>
        <taxon>Rhodocyclaceae</taxon>
        <taxon>Candidatus Dactylopiibacterium</taxon>
    </lineage>
</organism>
<keyword evidence="1 6" id="KW-0732">Signal</keyword>
<dbReference type="Pfam" id="PF04390">
    <property type="entry name" value="LptE"/>
    <property type="match status" value="1"/>
</dbReference>
<dbReference type="PANTHER" id="PTHR38098:SF1">
    <property type="entry name" value="LPS-ASSEMBLY LIPOPROTEIN LPTE"/>
    <property type="match status" value="1"/>
</dbReference>
<comment type="subunit">
    <text evidence="6">Component of the lipopolysaccharide transport and assembly complex. Interacts with LptD.</text>
</comment>
<reference evidence="8 11" key="1">
    <citation type="submission" date="2016-08" db="EMBL/GenBank/DDBJ databases">
        <title>Candidatus Dactylopiibacterium carminicum genome sequence.</title>
        <authorList>
            <person name="Ramirez-Puebla S.T."/>
            <person name="Ormeno-Orrillo E."/>
            <person name="Vera-Ponce De Leon A."/>
            <person name="Luis L."/>
            <person name="Sanchez-Flores A."/>
            <person name="Monica R."/>
            <person name="Martinez-Romero E."/>
        </authorList>
    </citation>
    <scope>NUCLEOTIDE SEQUENCE [LARGE SCALE GENOMIC DNA]</scope>
    <source>
        <strain evidence="8">END1</strain>
    </source>
</reference>
<dbReference type="PROSITE" id="PS51257">
    <property type="entry name" value="PROKAR_LIPOPROTEIN"/>
    <property type="match status" value="1"/>
</dbReference>
<dbReference type="OrthoDB" id="5298094at2"/>
<dbReference type="RefSeq" id="WP_095525493.1">
    <property type="nucleotide sequence ID" value="NZ_MDUX01000055.1"/>
</dbReference>
<keyword evidence="11" id="KW-1185">Reference proteome</keyword>
<dbReference type="GO" id="GO:0001530">
    <property type="term" value="F:lipopolysaccharide binding"/>
    <property type="evidence" value="ECO:0007669"/>
    <property type="project" value="TreeGrafter"/>
</dbReference>
<name>A0A272EP79_9RHOO</name>
<comment type="similarity">
    <text evidence="6">Belongs to the LptE lipoprotein family.</text>
</comment>
<keyword evidence="3 6" id="KW-0564">Palmitate</keyword>
<accession>A0A272EP79</accession>
<dbReference type="HAMAP" id="MF_01186">
    <property type="entry name" value="LPS_assembly_LptE"/>
    <property type="match status" value="1"/>
</dbReference>
<evidence type="ECO:0000313" key="8">
    <source>
        <dbReference type="EMBL" id="KAF7598279.1"/>
    </source>
</evidence>
<evidence type="ECO:0000256" key="7">
    <source>
        <dbReference type="SAM" id="SignalP"/>
    </source>
</evidence>
<dbReference type="GO" id="GO:0009279">
    <property type="term" value="C:cell outer membrane"/>
    <property type="evidence" value="ECO:0007669"/>
    <property type="project" value="UniProtKB-SubCell"/>
</dbReference>
<dbReference type="AlphaFoldDB" id="A0A272EP79"/>
<evidence type="ECO:0000256" key="4">
    <source>
        <dbReference type="ARBA" id="ARBA00023237"/>
    </source>
</evidence>
<dbReference type="EMBL" id="MDUX01000055">
    <property type="protein sequence ID" value="KAF7598279.1"/>
    <property type="molecule type" value="Genomic_DNA"/>
</dbReference>
<evidence type="ECO:0000313" key="9">
    <source>
        <dbReference type="EMBL" id="PAS91922.1"/>
    </source>
</evidence>
<protein>
    <recommendedName>
        <fullName evidence="6">LPS-assembly lipoprotein LptE</fullName>
    </recommendedName>
</protein>
<reference evidence="9 10" key="2">
    <citation type="submission" date="2017-07" db="EMBL/GenBank/DDBJ databases">
        <title>Candidatus Dactylopiibacterium carminicum, a nitrogen-fixing symbiont of the cochineal insect Dactylopius coccus and Dactylopius opuntiae (Hemiptera: Coccoidea: Dactylopiidae).</title>
        <authorList>
            <person name="Vera A."/>
        </authorList>
    </citation>
    <scope>NUCLEOTIDE SEQUENCE [LARGE SCALE GENOMIC DNA]</scope>
    <source>
        <strain evidence="9 10">NFDCM</strain>
    </source>
</reference>
<dbReference type="Gene3D" id="3.30.160.150">
    <property type="entry name" value="Lipoprotein like domain"/>
    <property type="match status" value="1"/>
</dbReference>
<sequence>MLRRAFIAATLLSLLAACGFQLRGAQTLPFGNIYLAMNQYEDFTAALKRAIESTGNAHVVSKAEEADAILQLVANDKEKHILSLNSSGSVREYQLRQRFAYRVVDRKGLELAPYSEIYVYRDVSFSEGLELAKAQEDSLLYADMQNDVLQQLLRRLSRVHPK</sequence>
<dbReference type="PANTHER" id="PTHR38098">
    <property type="entry name" value="LPS-ASSEMBLY LIPOPROTEIN LPTE"/>
    <property type="match status" value="1"/>
</dbReference>
<dbReference type="Proteomes" id="UP000623509">
    <property type="component" value="Unassembled WGS sequence"/>
</dbReference>
<dbReference type="EMBL" id="NMRN01000054">
    <property type="protein sequence ID" value="PAS91922.1"/>
    <property type="molecule type" value="Genomic_DNA"/>
</dbReference>
<dbReference type="Proteomes" id="UP000216107">
    <property type="component" value="Unassembled WGS sequence"/>
</dbReference>
<gene>
    <name evidence="6" type="primary">lptE</name>
    <name evidence="8" type="ORF">BGI27_14095</name>
    <name evidence="9" type="ORF">CGU29_13930</name>
</gene>
<evidence type="ECO:0000256" key="5">
    <source>
        <dbReference type="ARBA" id="ARBA00023288"/>
    </source>
</evidence>
<evidence type="ECO:0000256" key="2">
    <source>
        <dbReference type="ARBA" id="ARBA00023136"/>
    </source>
</evidence>
<dbReference type="GO" id="GO:0015920">
    <property type="term" value="P:lipopolysaccharide transport"/>
    <property type="evidence" value="ECO:0007669"/>
    <property type="project" value="TreeGrafter"/>
</dbReference>
<feature type="signal peptide" evidence="7">
    <location>
        <begin position="1"/>
        <end position="24"/>
    </location>
</feature>
<keyword evidence="4 6" id="KW-0998">Cell outer membrane</keyword>
<dbReference type="InterPro" id="IPR007485">
    <property type="entry name" value="LPS_assembly_LptE"/>
</dbReference>
<evidence type="ECO:0000256" key="1">
    <source>
        <dbReference type="ARBA" id="ARBA00022729"/>
    </source>
</evidence>
<comment type="subcellular location">
    <subcellularLocation>
        <location evidence="6">Cell outer membrane</location>
        <topology evidence="6">Lipid-anchor</topology>
    </subcellularLocation>
</comment>